<evidence type="ECO:0000256" key="3">
    <source>
        <dbReference type="ARBA" id="ARBA00022723"/>
    </source>
</evidence>
<evidence type="ECO:0000259" key="7">
    <source>
        <dbReference type="PROSITE" id="PS51296"/>
    </source>
</evidence>
<dbReference type="EMBL" id="PEKC01000018">
    <property type="protein sequence ID" value="PII36444.1"/>
    <property type="molecule type" value="Genomic_DNA"/>
</dbReference>
<dbReference type="CDD" id="cd00680">
    <property type="entry name" value="RHO_alpha_C"/>
    <property type="match status" value="1"/>
</dbReference>
<dbReference type="AlphaFoldDB" id="A0A2G7T972"/>
<comment type="cofactor">
    <cofactor evidence="1">
        <name>Fe cation</name>
        <dbReference type="ChEBI" id="CHEBI:24875"/>
    </cofactor>
</comment>
<dbReference type="Pfam" id="PF00355">
    <property type="entry name" value="Rieske"/>
    <property type="match status" value="1"/>
</dbReference>
<name>A0A2G7T972_9FLAO</name>
<dbReference type="GO" id="GO:0016491">
    <property type="term" value="F:oxidoreductase activity"/>
    <property type="evidence" value="ECO:0007669"/>
    <property type="project" value="UniProtKB-KW"/>
</dbReference>
<dbReference type="PROSITE" id="PS51296">
    <property type="entry name" value="RIESKE"/>
    <property type="match status" value="1"/>
</dbReference>
<reference evidence="8" key="1">
    <citation type="submission" date="2017-10" db="EMBL/GenBank/DDBJ databases">
        <title>Chryseobacterium sp. B5 is a hydrocarbonoclastic and plant growth promoting bacterium.</title>
        <authorList>
            <person name="Thijs S."/>
            <person name="Gkorezis P."/>
            <person name="Van Hamme J."/>
        </authorList>
    </citation>
    <scope>NUCLEOTIDE SEQUENCE</scope>
    <source>
        <strain evidence="8">B5</strain>
    </source>
</reference>
<keyword evidence="4" id="KW-0560">Oxidoreductase</keyword>
<keyword evidence="6" id="KW-0411">Iron-sulfur</keyword>
<dbReference type="Gene3D" id="3.90.380.10">
    <property type="entry name" value="Naphthalene 1,2-dioxygenase Alpha Subunit, Chain A, domain 1"/>
    <property type="match status" value="1"/>
</dbReference>
<organism evidence="8">
    <name type="scientific">Chryseobacterium sp. B5</name>
    <dbReference type="NCBI Taxonomy" id="2050562"/>
    <lineage>
        <taxon>Bacteria</taxon>
        <taxon>Pseudomonadati</taxon>
        <taxon>Bacteroidota</taxon>
        <taxon>Flavobacteriia</taxon>
        <taxon>Flavobacteriales</taxon>
        <taxon>Weeksellaceae</taxon>
        <taxon>Chryseobacterium group</taxon>
        <taxon>Chryseobacterium</taxon>
    </lineage>
</organism>
<dbReference type="PANTHER" id="PTHR43756:SF5">
    <property type="entry name" value="CHOLINE MONOOXYGENASE, CHLOROPLASTIC"/>
    <property type="match status" value="1"/>
</dbReference>
<gene>
    <name evidence="8" type="ORF">CTI11_07380</name>
</gene>
<dbReference type="CDD" id="cd03469">
    <property type="entry name" value="Rieske_RO_Alpha_N"/>
    <property type="match status" value="1"/>
</dbReference>
<protein>
    <submittedName>
        <fullName evidence="8">(2Fe-2S)-binding protein</fullName>
    </submittedName>
</protein>
<keyword evidence="5" id="KW-0408">Iron</keyword>
<dbReference type="GO" id="GO:0005506">
    <property type="term" value="F:iron ion binding"/>
    <property type="evidence" value="ECO:0007669"/>
    <property type="project" value="InterPro"/>
</dbReference>
<sequence length="379" mass="42918">MPTQSIPLAAYRDPSQHAFEQGQLFQKSWLFAGLLFEFQGLTHRGLSLGGTSLLLQCDAQGKPHAFLNVCAHRHARLCEPGLHKGAVRCPYHGWVYDRQGVPVGIPAKQAFPQVVAEPEKFKLTEFACEAVGQFIFVRLSPQGPSLRDYLGSQYDFLERASEGMDSVLDEFQEDVEANWKVVIENSLEGYHVPAVHNRTFAQVDGMSRQEEAPLFFLNDRLHSHLEHAANTEWVARFSRMEPRIGQWPWRFEHYTHHLIFPNLTVTSFMGYSFHVQRFDPLAVDRTRVHSRTVGVHLKNGTEMGSKMMERIHADGHAFTRKVFAEDGDICRKVQAGISQATRPAILGEGIEDRVKHFHNAYVSQTESGCLPESTPICSH</sequence>
<dbReference type="Gene3D" id="2.102.10.10">
    <property type="entry name" value="Rieske [2Fe-2S] iron-sulphur domain"/>
    <property type="match status" value="1"/>
</dbReference>
<feature type="domain" description="Rieske" evidence="7">
    <location>
        <begin position="29"/>
        <end position="137"/>
    </location>
</feature>
<dbReference type="InterPro" id="IPR001663">
    <property type="entry name" value="Rng_hydr_dOase-A"/>
</dbReference>
<keyword evidence="2" id="KW-0001">2Fe-2S</keyword>
<evidence type="ECO:0000256" key="2">
    <source>
        <dbReference type="ARBA" id="ARBA00022714"/>
    </source>
</evidence>
<evidence type="ECO:0000256" key="1">
    <source>
        <dbReference type="ARBA" id="ARBA00001962"/>
    </source>
</evidence>
<keyword evidence="3" id="KW-0479">Metal-binding</keyword>
<dbReference type="InterPro" id="IPR015879">
    <property type="entry name" value="Ring_hydroxy_dOase_asu_C_dom"/>
</dbReference>
<evidence type="ECO:0000313" key="8">
    <source>
        <dbReference type="EMBL" id="PII36444.1"/>
    </source>
</evidence>
<comment type="caution">
    <text evidence="8">The sequence shown here is derived from an EMBL/GenBank/DDBJ whole genome shotgun (WGS) entry which is preliminary data.</text>
</comment>
<dbReference type="Pfam" id="PF00848">
    <property type="entry name" value="Ring_hydroxyl_A"/>
    <property type="match status" value="1"/>
</dbReference>
<dbReference type="PRINTS" id="PR00090">
    <property type="entry name" value="RNGDIOXGNASE"/>
</dbReference>
<proteinExistence type="predicted"/>
<dbReference type="InterPro" id="IPR036922">
    <property type="entry name" value="Rieske_2Fe-2S_sf"/>
</dbReference>
<dbReference type="GO" id="GO:0051537">
    <property type="term" value="F:2 iron, 2 sulfur cluster binding"/>
    <property type="evidence" value="ECO:0007669"/>
    <property type="project" value="UniProtKB-KW"/>
</dbReference>
<dbReference type="PANTHER" id="PTHR43756">
    <property type="entry name" value="CHOLINE MONOOXYGENASE, CHLOROPLASTIC"/>
    <property type="match status" value="1"/>
</dbReference>
<evidence type="ECO:0000256" key="6">
    <source>
        <dbReference type="ARBA" id="ARBA00023014"/>
    </source>
</evidence>
<evidence type="ECO:0000256" key="4">
    <source>
        <dbReference type="ARBA" id="ARBA00023002"/>
    </source>
</evidence>
<dbReference type="SUPFAM" id="SSF50022">
    <property type="entry name" value="ISP domain"/>
    <property type="match status" value="1"/>
</dbReference>
<accession>A0A2G7T972</accession>
<dbReference type="SUPFAM" id="SSF55961">
    <property type="entry name" value="Bet v1-like"/>
    <property type="match status" value="1"/>
</dbReference>
<dbReference type="InterPro" id="IPR017941">
    <property type="entry name" value="Rieske_2Fe-2S"/>
</dbReference>
<evidence type="ECO:0000256" key="5">
    <source>
        <dbReference type="ARBA" id="ARBA00023004"/>
    </source>
</evidence>